<proteinExistence type="inferred from homology"/>
<dbReference type="InterPro" id="IPR029060">
    <property type="entry name" value="PIN-like_dom_sf"/>
</dbReference>
<feature type="region of interest" description="Disordered" evidence="8">
    <location>
        <begin position="194"/>
        <end position="217"/>
    </location>
</feature>
<organism evidence="10 11">
    <name type="scientific">Herbaspirillum huttiense subsp. lycopersici</name>
    <dbReference type="NCBI Taxonomy" id="3074428"/>
    <lineage>
        <taxon>Bacteria</taxon>
        <taxon>Pseudomonadati</taxon>
        <taxon>Pseudomonadota</taxon>
        <taxon>Betaproteobacteria</taxon>
        <taxon>Burkholderiales</taxon>
        <taxon>Oxalobacteraceae</taxon>
        <taxon>Herbaspirillum</taxon>
    </lineage>
</organism>
<keyword evidence="4" id="KW-0479">Metal-binding</keyword>
<evidence type="ECO:0000256" key="2">
    <source>
        <dbReference type="ARBA" id="ARBA00022649"/>
    </source>
</evidence>
<dbReference type="InterPro" id="IPR002716">
    <property type="entry name" value="PIN_dom"/>
</dbReference>
<comment type="caution">
    <text evidence="10">The sequence shown here is derived from an EMBL/GenBank/DDBJ whole genome shotgun (WGS) entry which is preliminary data.</text>
</comment>
<evidence type="ECO:0000256" key="7">
    <source>
        <dbReference type="ARBA" id="ARBA00038093"/>
    </source>
</evidence>
<evidence type="ECO:0000313" key="10">
    <source>
        <dbReference type="EMBL" id="MDR9847044.1"/>
    </source>
</evidence>
<comment type="similarity">
    <text evidence="7">Belongs to the PINc/VapC protein family.</text>
</comment>
<feature type="domain" description="PIN" evidence="9">
    <location>
        <begin position="7"/>
        <end position="115"/>
    </location>
</feature>
<evidence type="ECO:0000256" key="8">
    <source>
        <dbReference type="SAM" id="MobiDB-lite"/>
    </source>
</evidence>
<keyword evidence="3" id="KW-0540">Nuclease</keyword>
<evidence type="ECO:0000313" key="11">
    <source>
        <dbReference type="Proteomes" id="UP001246576"/>
    </source>
</evidence>
<dbReference type="Pfam" id="PF01850">
    <property type="entry name" value="PIN"/>
    <property type="match status" value="1"/>
</dbReference>
<comment type="cofactor">
    <cofactor evidence="1">
        <name>Mg(2+)</name>
        <dbReference type="ChEBI" id="CHEBI:18420"/>
    </cofactor>
</comment>
<dbReference type="EMBL" id="JAVLSJ010000001">
    <property type="protein sequence ID" value="MDR9847044.1"/>
    <property type="molecule type" value="Genomic_DNA"/>
</dbReference>
<gene>
    <name evidence="10" type="ORF">RI048_02340</name>
</gene>
<dbReference type="Proteomes" id="UP001246576">
    <property type="component" value="Unassembled WGS sequence"/>
</dbReference>
<name>A0ABU2EFY3_9BURK</name>
<keyword evidence="2" id="KW-1277">Toxin-antitoxin system</keyword>
<dbReference type="PANTHER" id="PTHR33653">
    <property type="entry name" value="RIBONUCLEASE VAPC2"/>
    <property type="match status" value="1"/>
</dbReference>
<accession>A0ABU2EFY3</accession>
<keyword evidence="6" id="KW-0460">Magnesium</keyword>
<evidence type="ECO:0000259" key="9">
    <source>
        <dbReference type="Pfam" id="PF01850"/>
    </source>
</evidence>
<reference evidence="10" key="1">
    <citation type="submission" date="2023-09" db="EMBL/GenBank/DDBJ databases">
        <title>Description of first Herbaspirillum huttiense subsp. nephrolepsisexaltata and Herbaspirillum huttiense subsp. lycopersicon.</title>
        <authorList>
            <person name="Poudel M."/>
            <person name="Sharma A."/>
            <person name="Goss E."/>
            <person name="Tapia J.H."/>
            <person name="Harmon C.M."/>
            <person name="Jones J.B."/>
        </authorList>
    </citation>
    <scope>NUCLEOTIDE SEQUENCE</scope>
    <source>
        <strain evidence="10">SE1</strain>
    </source>
</reference>
<evidence type="ECO:0000256" key="6">
    <source>
        <dbReference type="ARBA" id="ARBA00022842"/>
    </source>
</evidence>
<evidence type="ECO:0000256" key="4">
    <source>
        <dbReference type="ARBA" id="ARBA00022723"/>
    </source>
</evidence>
<dbReference type="InterPro" id="IPR050556">
    <property type="entry name" value="Type_II_TA_system_RNase"/>
</dbReference>
<evidence type="ECO:0000256" key="5">
    <source>
        <dbReference type="ARBA" id="ARBA00022801"/>
    </source>
</evidence>
<evidence type="ECO:0000256" key="1">
    <source>
        <dbReference type="ARBA" id="ARBA00001946"/>
    </source>
</evidence>
<protein>
    <submittedName>
        <fullName evidence="10">PIN domain-containing protein</fullName>
    </submittedName>
</protein>
<dbReference type="PANTHER" id="PTHR33653:SF1">
    <property type="entry name" value="RIBONUCLEASE VAPC2"/>
    <property type="match status" value="1"/>
</dbReference>
<keyword evidence="11" id="KW-1185">Reference proteome</keyword>
<evidence type="ECO:0000256" key="3">
    <source>
        <dbReference type="ARBA" id="ARBA00022722"/>
    </source>
</evidence>
<dbReference type="Gene3D" id="3.40.50.1010">
    <property type="entry name" value="5'-nuclease"/>
    <property type="match status" value="1"/>
</dbReference>
<keyword evidence="5" id="KW-0378">Hydrolase</keyword>
<sequence>MTSGKHLLDSNILIDYLKGIQAAADLIEALPKPVLISAITRTEILSGARSFAEELELIAFLRGFETVGLDDDIIVMAARVRRGAAGLTKKPKLPDAIIYATSLQRDAILYTRNSKDFPAGERVIHPYIVSGSAPSGAGSDTNPGGSLLGSNLTPGQMAMMSTENIGKISSTEEPESGPLLQRILSRAERSIMTDAEIAEASKPIRVKRPRGGSDQGP</sequence>
<dbReference type="RefSeq" id="WP_310839466.1">
    <property type="nucleotide sequence ID" value="NZ_JAVLSJ010000001.1"/>
</dbReference>
<dbReference type="SUPFAM" id="SSF88723">
    <property type="entry name" value="PIN domain-like"/>
    <property type="match status" value="1"/>
</dbReference>